<dbReference type="InterPro" id="IPR006620">
    <property type="entry name" value="Pro_4_hyd_alph"/>
</dbReference>
<name>A0A1U9XQR2_9CNID</name>
<dbReference type="SMART" id="SM00702">
    <property type="entry name" value="P4Hc"/>
    <property type="match status" value="1"/>
</dbReference>
<sequence length="547" mass="62573">MMATGYLFLISSFIVVLDGSVSTDVFTSMVGLESLALTEKGLAFALHKYLETEQSRLRTLKQLLHRAETSVQQVNKTSAGEFVGNPINSYLMLKRFWMDWKNMEELVTKDFSEDVMSSIENARPLFPSFDDFKGAMTAIFRLQDTYHLEADSLSDGIVPGARKSAALSINDMYELGRHAYDIKDWFHTRGWMEACLKKMGANASKDGITRFDVLDHLAFAEYHRGNVRRALWATQEMNKLSPHDERIQSNLIFYTESLQKMKSTGERGDTGSLSEIPKKVVKQSISKQDEWQERASQMDYEKLCRGETRKLTLREKQKLVCWYQTTAPRTKLKPLKVERVWISPEIFIYRDILSESQMQKIKELATPKLNRATIQDPDTGELKVADYRISKSAWIKYHTDPTIWKIKLKTEDASGLTLDTAEELQVANYGIGGHYEPHFDFAREEEDKFSDLGTGNRIATMLYYISSVEAGGATVFTYAEAAIKPSKGDGVFWFNLKKSGDGDYSTRHAACPVLAGTKWVSNIWIHEYGQEFKRRCGLKREALWRPF</sequence>
<dbReference type="InterPro" id="IPR045054">
    <property type="entry name" value="P4HA-like"/>
</dbReference>
<keyword evidence="12" id="KW-0325">Glycoprotein</keyword>
<evidence type="ECO:0000256" key="2">
    <source>
        <dbReference type="ARBA" id="ARBA00002035"/>
    </source>
</evidence>
<evidence type="ECO:0000256" key="11">
    <source>
        <dbReference type="ARBA" id="ARBA00023004"/>
    </source>
</evidence>
<keyword evidence="13" id="KW-0175">Coiled coil</keyword>
<evidence type="ECO:0000256" key="4">
    <source>
        <dbReference type="ARBA" id="ARBA00006511"/>
    </source>
</evidence>
<dbReference type="InterPro" id="IPR013547">
    <property type="entry name" value="P4H_N"/>
</dbReference>
<dbReference type="FunFam" id="2.60.120.620:FF:000001">
    <property type="entry name" value="Prolyl 4-hydroxylase subunit alpha 2"/>
    <property type="match status" value="1"/>
</dbReference>
<evidence type="ECO:0000256" key="3">
    <source>
        <dbReference type="ARBA" id="ARBA00004319"/>
    </source>
</evidence>
<feature type="domain" description="Fe2OG dioxygenase" evidence="15">
    <location>
        <begin position="420"/>
        <end position="527"/>
    </location>
</feature>
<feature type="signal peptide" evidence="14">
    <location>
        <begin position="1"/>
        <end position="23"/>
    </location>
</feature>
<dbReference type="Pfam" id="PF13640">
    <property type="entry name" value="2OG-FeII_Oxy_3"/>
    <property type="match status" value="1"/>
</dbReference>
<evidence type="ECO:0000256" key="6">
    <source>
        <dbReference type="ARBA" id="ARBA00022723"/>
    </source>
</evidence>
<dbReference type="GO" id="GO:0005788">
    <property type="term" value="C:endoplasmic reticulum lumen"/>
    <property type="evidence" value="ECO:0007669"/>
    <property type="project" value="UniProtKB-SubCell"/>
</dbReference>
<keyword evidence="10" id="KW-0560">Oxidoreductase</keyword>
<dbReference type="AlphaFoldDB" id="A0A1U9XQR2"/>
<dbReference type="GO" id="GO:0031418">
    <property type="term" value="F:L-ascorbic acid binding"/>
    <property type="evidence" value="ECO:0007669"/>
    <property type="project" value="UniProtKB-KW"/>
</dbReference>
<keyword evidence="11" id="KW-0408">Iron</keyword>
<dbReference type="PROSITE" id="PS51471">
    <property type="entry name" value="FE2OG_OXY"/>
    <property type="match status" value="1"/>
</dbReference>
<keyword evidence="14" id="KW-0732">Signal</keyword>
<feature type="chain" id="PRO_5012369283" description="procollagen-proline 4-dioxygenase" evidence="14">
    <location>
        <begin position="24"/>
        <end position="547"/>
    </location>
</feature>
<evidence type="ECO:0000256" key="9">
    <source>
        <dbReference type="ARBA" id="ARBA00022964"/>
    </source>
</evidence>
<dbReference type="PANTHER" id="PTHR10869">
    <property type="entry name" value="PROLYL 4-HYDROXYLASE ALPHA SUBUNIT"/>
    <property type="match status" value="1"/>
</dbReference>
<dbReference type="InterPro" id="IPR011990">
    <property type="entry name" value="TPR-like_helical_dom_sf"/>
</dbReference>
<dbReference type="InterPro" id="IPR044862">
    <property type="entry name" value="Pro_4_hyd_alph_FE2OG_OXY"/>
</dbReference>
<protein>
    <recommendedName>
        <fullName evidence="5">procollagen-proline 4-dioxygenase</fullName>
        <ecNumber evidence="5">1.14.11.2</ecNumber>
    </recommendedName>
</protein>
<feature type="coiled-coil region" evidence="13">
    <location>
        <begin position="50"/>
        <end position="77"/>
    </location>
</feature>
<evidence type="ECO:0000256" key="8">
    <source>
        <dbReference type="ARBA" id="ARBA00022896"/>
    </source>
</evidence>
<evidence type="ECO:0000256" key="7">
    <source>
        <dbReference type="ARBA" id="ARBA00022824"/>
    </source>
</evidence>
<accession>A0A1U9XQR2</accession>
<dbReference type="GO" id="GO:0004656">
    <property type="term" value="F:procollagen-proline 4-dioxygenase activity"/>
    <property type="evidence" value="ECO:0007669"/>
    <property type="project" value="UniProtKB-EC"/>
</dbReference>
<comment type="cofactor">
    <cofactor evidence="1">
        <name>L-ascorbate</name>
        <dbReference type="ChEBI" id="CHEBI:38290"/>
    </cofactor>
</comment>
<evidence type="ECO:0000256" key="14">
    <source>
        <dbReference type="SAM" id="SignalP"/>
    </source>
</evidence>
<proteinExistence type="evidence at transcript level"/>
<keyword evidence="7" id="KW-0256">Endoplasmic reticulum</keyword>
<organism evidence="16">
    <name type="scientific">Aurelia sp. 1 GW-2014</name>
    <dbReference type="NCBI Taxonomy" id="1527802"/>
    <lineage>
        <taxon>Eukaryota</taxon>
        <taxon>Metazoa</taxon>
        <taxon>Cnidaria</taxon>
        <taxon>Scyphozoa</taxon>
        <taxon>Semaeostomeae</taxon>
        <taxon>Ulmaridae</taxon>
        <taxon>Aurelia</taxon>
    </lineage>
</organism>
<keyword evidence="8" id="KW-0847">Vitamin C</keyword>
<keyword evidence="9" id="KW-0223">Dioxygenase</keyword>
<evidence type="ECO:0000256" key="5">
    <source>
        <dbReference type="ARBA" id="ARBA00012269"/>
    </source>
</evidence>
<keyword evidence="6" id="KW-0479">Metal-binding</keyword>
<dbReference type="Gene3D" id="6.10.140.1460">
    <property type="match status" value="1"/>
</dbReference>
<evidence type="ECO:0000313" key="16">
    <source>
        <dbReference type="EMBL" id="AQZ26744.1"/>
    </source>
</evidence>
<reference evidence="16" key="1">
    <citation type="submission" date="2016-06" db="EMBL/GenBank/DDBJ databases">
        <title>The physiological and molecular response of Aurelia sp. 1 under hypoxia.</title>
        <authorList>
            <person name="Wang G."/>
        </authorList>
    </citation>
    <scope>NUCLEOTIDE SEQUENCE</scope>
</reference>
<dbReference type="GO" id="GO:0005506">
    <property type="term" value="F:iron ion binding"/>
    <property type="evidence" value="ECO:0007669"/>
    <property type="project" value="InterPro"/>
</dbReference>
<dbReference type="Gene3D" id="2.60.120.620">
    <property type="entry name" value="q2cbj1_9rhob like domain"/>
    <property type="match status" value="1"/>
</dbReference>
<dbReference type="EMBL" id="KX431206">
    <property type="protein sequence ID" value="AQZ26744.1"/>
    <property type="molecule type" value="mRNA"/>
</dbReference>
<evidence type="ECO:0000256" key="1">
    <source>
        <dbReference type="ARBA" id="ARBA00001961"/>
    </source>
</evidence>
<dbReference type="Pfam" id="PF23558">
    <property type="entry name" value="TPR_P4H"/>
    <property type="match status" value="1"/>
</dbReference>
<dbReference type="PANTHER" id="PTHR10869:SF244">
    <property type="entry name" value="PROLYL 4-HYDROXYLASE SUBUNIT ALPHA-2"/>
    <property type="match status" value="1"/>
</dbReference>
<dbReference type="InterPro" id="IPR005123">
    <property type="entry name" value="Oxoglu/Fe-dep_dioxygenase_dom"/>
</dbReference>
<dbReference type="FunFam" id="1.25.40.10:FF:000006">
    <property type="entry name" value="Prolyl 4-hydroxylase subunit alpha 2"/>
    <property type="match status" value="1"/>
</dbReference>
<dbReference type="Gene3D" id="1.25.40.10">
    <property type="entry name" value="Tetratricopeptide repeat domain"/>
    <property type="match status" value="1"/>
</dbReference>
<evidence type="ECO:0000259" key="15">
    <source>
        <dbReference type="PROSITE" id="PS51471"/>
    </source>
</evidence>
<dbReference type="Pfam" id="PF08336">
    <property type="entry name" value="P4Ha_N"/>
    <property type="match status" value="1"/>
</dbReference>
<evidence type="ECO:0000256" key="13">
    <source>
        <dbReference type="SAM" id="Coils"/>
    </source>
</evidence>
<comment type="subcellular location">
    <subcellularLocation>
        <location evidence="3">Endoplasmic reticulum lumen</location>
    </subcellularLocation>
</comment>
<comment type="function">
    <text evidence="2">Catalyzes the post-translational formation of 4-hydroxyproline in -Xaa-Pro-Gly- sequences in collagens and other proteins.</text>
</comment>
<evidence type="ECO:0000256" key="12">
    <source>
        <dbReference type="ARBA" id="ARBA00023180"/>
    </source>
</evidence>
<dbReference type="InterPro" id="IPR059068">
    <property type="entry name" value="TPR_P4H"/>
</dbReference>
<comment type="similarity">
    <text evidence="4">Belongs to the P4HA family.</text>
</comment>
<dbReference type="EC" id="1.14.11.2" evidence="5"/>
<evidence type="ECO:0000256" key="10">
    <source>
        <dbReference type="ARBA" id="ARBA00023002"/>
    </source>
</evidence>